<comment type="subcellular location">
    <subcellularLocation>
        <location evidence="2">Cell membrane</location>
        <topology evidence="2">Multi-pass membrane protein</topology>
    </subcellularLocation>
    <subcellularLocation>
        <location evidence="1">Vacuole membrane</location>
        <topology evidence="1">Multi-pass membrane protein</topology>
    </subcellularLocation>
</comment>
<dbReference type="Gene3D" id="3.40.50.300">
    <property type="entry name" value="P-loop containing nucleotide triphosphate hydrolases"/>
    <property type="match status" value="2"/>
</dbReference>
<keyword evidence="18" id="KW-1185">Reference proteome</keyword>
<dbReference type="STRING" id="81824.A9UX43"/>
<dbReference type="InterPro" id="IPR005292">
    <property type="entry name" value="MRP"/>
</dbReference>
<dbReference type="GO" id="GO:0055085">
    <property type="term" value="P:transmembrane transport"/>
    <property type="evidence" value="ECO:0000318"/>
    <property type="project" value="GO_Central"/>
</dbReference>
<dbReference type="CDD" id="cd18595">
    <property type="entry name" value="ABC_6TM_MRP1_2_3_6_D1_like"/>
    <property type="match status" value="1"/>
</dbReference>
<feature type="transmembrane region" description="Helical" evidence="14">
    <location>
        <begin position="186"/>
        <end position="207"/>
    </location>
</feature>
<evidence type="ECO:0000259" key="16">
    <source>
        <dbReference type="PROSITE" id="PS50929"/>
    </source>
</evidence>
<keyword evidence="4" id="KW-0813">Transport</keyword>
<evidence type="ECO:0000256" key="12">
    <source>
        <dbReference type="ARBA" id="ARBA00023136"/>
    </source>
</evidence>
<keyword evidence="11 14" id="KW-1133">Transmembrane helix</keyword>
<reference evidence="17 18" key="1">
    <citation type="journal article" date="2008" name="Nature">
        <title>The genome of the choanoflagellate Monosiga brevicollis and the origin of metazoans.</title>
        <authorList>
            <consortium name="JGI Sequencing"/>
            <person name="King N."/>
            <person name="Westbrook M.J."/>
            <person name="Young S.L."/>
            <person name="Kuo A."/>
            <person name="Abedin M."/>
            <person name="Chapman J."/>
            <person name="Fairclough S."/>
            <person name="Hellsten U."/>
            <person name="Isogai Y."/>
            <person name="Letunic I."/>
            <person name="Marr M."/>
            <person name="Pincus D."/>
            <person name="Putnam N."/>
            <person name="Rokas A."/>
            <person name="Wright K.J."/>
            <person name="Zuzow R."/>
            <person name="Dirks W."/>
            <person name="Good M."/>
            <person name="Goodstein D."/>
            <person name="Lemons D."/>
            <person name="Li W."/>
            <person name="Lyons J.B."/>
            <person name="Morris A."/>
            <person name="Nichols S."/>
            <person name="Richter D.J."/>
            <person name="Salamov A."/>
            <person name="Bork P."/>
            <person name="Lim W.A."/>
            <person name="Manning G."/>
            <person name="Miller W.T."/>
            <person name="McGinnis W."/>
            <person name="Shapiro H."/>
            <person name="Tjian R."/>
            <person name="Grigoriev I.V."/>
            <person name="Rokhsar D."/>
        </authorList>
    </citation>
    <scope>NUCLEOTIDE SEQUENCE [LARGE SCALE GENOMIC DNA]</scope>
    <source>
        <strain evidence="18">MX1 / ATCC 50154</strain>
    </source>
</reference>
<dbReference type="GO" id="GO:0016887">
    <property type="term" value="F:ATP hydrolysis activity"/>
    <property type="evidence" value="ECO:0007669"/>
    <property type="project" value="InterPro"/>
</dbReference>
<feature type="transmembrane region" description="Helical" evidence="14">
    <location>
        <begin position="692"/>
        <end position="711"/>
    </location>
</feature>
<dbReference type="Pfam" id="PF00005">
    <property type="entry name" value="ABC_tran"/>
    <property type="match status" value="2"/>
</dbReference>
<dbReference type="InterPro" id="IPR003593">
    <property type="entry name" value="AAA+_ATPase"/>
</dbReference>
<dbReference type="GO" id="GO:0140359">
    <property type="term" value="F:ABC-type transporter activity"/>
    <property type="evidence" value="ECO:0000318"/>
    <property type="project" value="GO_Central"/>
</dbReference>
<evidence type="ECO:0000256" key="9">
    <source>
        <dbReference type="ARBA" id="ARBA00022741"/>
    </source>
</evidence>
<feature type="transmembrane region" description="Helical" evidence="14">
    <location>
        <begin position="263"/>
        <end position="289"/>
    </location>
</feature>
<evidence type="ECO:0000313" key="17">
    <source>
        <dbReference type="EMBL" id="EDQ90327.1"/>
    </source>
</evidence>
<keyword evidence="9" id="KW-0547">Nucleotide-binding</keyword>
<dbReference type="KEGG" id="mbr:MONBRDRAFT_18722"/>
<dbReference type="AlphaFoldDB" id="A9UX43"/>
<keyword evidence="7 14" id="KW-0812">Transmembrane</keyword>
<dbReference type="GO" id="GO:0005774">
    <property type="term" value="C:vacuolar membrane"/>
    <property type="evidence" value="ECO:0007669"/>
    <property type="project" value="UniProtKB-SubCell"/>
</dbReference>
<feature type="domain" description="ABC transmembrane type-1" evidence="16">
    <location>
        <begin position="43"/>
        <end position="327"/>
    </location>
</feature>
<evidence type="ECO:0000256" key="4">
    <source>
        <dbReference type="ARBA" id="ARBA00022448"/>
    </source>
</evidence>
<organism evidence="17 18">
    <name type="scientific">Monosiga brevicollis</name>
    <name type="common">Choanoflagellate</name>
    <dbReference type="NCBI Taxonomy" id="81824"/>
    <lineage>
        <taxon>Eukaryota</taxon>
        <taxon>Choanoflagellata</taxon>
        <taxon>Craspedida</taxon>
        <taxon>Salpingoecidae</taxon>
        <taxon>Monosiga</taxon>
    </lineage>
</organism>
<dbReference type="InParanoid" id="A9UX43"/>
<evidence type="ECO:0000256" key="3">
    <source>
        <dbReference type="ARBA" id="ARBA00009726"/>
    </source>
</evidence>
<dbReference type="InterPro" id="IPR011527">
    <property type="entry name" value="ABC1_TM_dom"/>
</dbReference>
<feature type="transmembrane region" description="Helical" evidence="14">
    <location>
        <begin position="750"/>
        <end position="773"/>
    </location>
</feature>
<dbReference type="FunFam" id="3.40.50.300:FF:001847">
    <property type="entry name" value="ABC transporter, putative"/>
    <property type="match status" value="1"/>
</dbReference>
<keyword evidence="5" id="KW-1003">Cell membrane</keyword>
<dbReference type="Gene3D" id="1.20.1560.10">
    <property type="entry name" value="ABC transporter type 1, transmembrane domain"/>
    <property type="match status" value="2"/>
</dbReference>
<dbReference type="SUPFAM" id="SSF90123">
    <property type="entry name" value="ABC transporter transmembrane region"/>
    <property type="match status" value="2"/>
</dbReference>
<sequence length="1269" mass="141504">MPDENAHVLANRLKSEWRRQKAKGHDKASLTLALTRAFWAMFAVGGIFKFLQDTLSFVSPQLLKYLIRYVNESQFGEAQPVWHGYALAVGMFITAIFQSIFLHQYFHRVMKTGMRLRSAIINVVYEKSLHLSNTARQQSTTGEIVNLMSVDAQRFMDLMGYLQMIWSAPFQIALSLYFLWQLMGPSTLAGLGVMILMIPLNGVLAKVTRDLQKKIMKEKDDRIKHMHEILNGIKILKMYAWERPFAGFIQDIRNRELKILTKFAYLNAVSSFSWTAAPFLVSLVTFIAYTLSGNTLTAEKAFVSLSLFNILRFPMAMLPMMITSLVEATVSVNRLRTFLLHEETDPSNVIRDRMALALPAAVMERGEFSWNKTDVALRNIDLVLHQQEICMVVGRVGSGKSSLCSALLGDMYKHAGRVVLPGKVAYVPQSAWIRNATVRENILFGKAFDAKRYKQVIHACALEPDLLILPGGDACEIGDRGVNLSGGQKARVSLARAVYQDCDVYVLDDPLSAVDTHVASHIFKLVLGPEGMLRNKARLLVTNALQFMREAQNIVVMNKGEIKEQGTFRELCDHEGDFKKLMTDFTTGGTGDKPTGSKDAGGDVKELGSESTEIESTTDEQRTSSSKSNVILDSTGTKGSDSALMPVNDKTDKAEKSGAAGESATEHSGLIKKEKAQEGNVKLDVYMSYFRAITWPVTISLLAMYVVSYGMQVGSNKWLDVWSSEQDKHDHAVSSNATQVPNVRPVGVYLGVYAALGMGNALGVLFTTLVLAYGSIRASRVMHNDMLLRIVRCPMSFFDTTPLGRIVNRFSKDIYVLDETIPRSLRSFMSTFMQVVATIVVISVSTPLFMVIILPMSLLYYYVQRYYVATSRQLQRLESVSRSPIYAHFTETLHGVSNIRAYGKVPDFVQENEERVDFNLQAYYPFICANRWLALRLEFLGNSIIFFAALFAVIEVEEKSSAISPGTAGLSLSYAMSVTQTLNWMVRMSSQLETDIVAIERVEEYCSVPVEAPPILDHRPKPNWPDQGNISFDHYCVRYREGLDLVLREISCTIEGGQKIGCVGRTGAGKSSMTLSLLRILEAAGGRIVIDGENIAKIGLEDLRSRLTIMPQDPIVFSGTIRQNLDPFKRHTDDELWRALRTCHLGDKVTEMEGALDHVVSEGGGNFSLGERQLLCLSRAVLRKTKVLILDEATAAVDVETDELIQETIRSEFAECTIFTIAHRLNTIMDSDKIMVLDKGKVIEFDSPAALLATRTSVFYGMAESANLI</sequence>
<dbReference type="FunCoup" id="A9UX43">
    <property type="interactions" value="611"/>
</dbReference>
<evidence type="ECO:0000256" key="11">
    <source>
        <dbReference type="ARBA" id="ARBA00022989"/>
    </source>
</evidence>
<feature type="region of interest" description="Disordered" evidence="13">
    <location>
        <begin position="583"/>
        <end position="671"/>
    </location>
</feature>
<dbReference type="CDD" id="cd03250">
    <property type="entry name" value="ABCC_MRP_domain1"/>
    <property type="match status" value="1"/>
</dbReference>
<keyword evidence="12 14" id="KW-0472">Membrane</keyword>
<evidence type="ECO:0000256" key="13">
    <source>
        <dbReference type="SAM" id="MobiDB-lite"/>
    </source>
</evidence>
<name>A9UX43_MONBE</name>
<comment type="similarity">
    <text evidence="3">Belongs to the ABC transporter superfamily. ABCC family. Conjugate transporter (TC 3.A.1.208) subfamily.</text>
</comment>
<evidence type="ECO:0000256" key="1">
    <source>
        <dbReference type="ARBA" id="ARBA00004128"/>
    </source>
</evidence>
<dbReference type="PROSITE" id="PS00211">
    <property type="entry name" value="ABC_TRANSPORTER_1"/>
    <property type="match status" value="2"/>
</dbReference>
<keyword evidence="8" id="KW-0677">Repeat</keyword>
<dbReference type="eggNOG" id="KOG0054">
    <property type="taxonomic scope" value="Eukaryota"/>
</dbReference>
<evidence type="ECO:0000256" key="2">
    <source>
        <dbReference type="ARBA" id="ARBA00004651"/>
    </source>
</evidence>
<keyword evidence="10" id="KW-0067">ATP-binding</keyword>
<feature type="transmembrane region" description="Helical" evidence="14">
    <location>
        <begin position="85"/>
        <end position="106"/>
    </location>
</feature>
<feature type="domain" description="ABC transporter" evidence="15">
    <location>
        <begin position="362"/>
        <end position="584"/>
    </location>
</feature>
<gene>
    <name evidence="17" type="ORF">MONBRDRAFT_18722</name>
</gene>
<dbReference type="GO" id="GO:0000323">
    <property type="term" value="C:lytic vacuole"/>
    <property type="evidence" value="ECO:0007669"/>
    <property type="project" value="UniProtKB-ARBA"/>
</dbReference>
<dbReference type="PANTHER" id="PTHR24223">
    <property type="entry name" value="ATP-BINDING CASSETTE SUB-FAMILY C"/>
    <property type="match status" value="1"/>
</dbReference>
<accession>A9UX43</accession>
<proteinExistence type="inferred from homology"/>
<feature type="transmembrane region" description="Helical" evidence="14">
    <location>
        <begin position="835"/>
        <end position="863"/>
    </location>
</feature>
<evidence type="ECO:0000256" key="5">
    <source>
        <dbReference type="ARBA" id="ARBA00022475"/>
    </source>
</evidence>
<dbReference type="EMBL" id="CH991548">
    <property type="protein sequence ID" value="EDQ90327.1"/>
    <property type="molecule type" value="Genomic_DNA"/>
</dbReference>
<dbReference type="SUPFAM" id="SSF52540">
    <property type="entry name" value="P-loop containing nucleoside triphosphate hydrolases"/>
    <property type="match status" value="2"/>
</dbReference>
<dbReference type="CDD" id="cd03244">
    <property type="entry name" value="ABCC_MRP_domain2"/>
    <property type="match status" value="1"/>
</dbReference>
<dbReference type="FunFam" id="1.20.1560.10:FF:000020">
    <property type="entry name" value="ABC metal ion transporter"/>
    <property type="match status" value="1"/>
</dbReference>
<keyword evidence="6" id="KW-0926">Vacuole</keyword>
<dbReference type="SMART" id="SM00382">
    <property type="entry name" value="AAA"/>
    <property type="match status" value="2"/>
</dbReference>
<dbReference type="InterPro" id="IPR050173">
    <property type="entry name" value="ABC_transporter_C-like"/>
</dbReference>
<evidence type="ECO:0000259" key="15">
    <source>
        <dbReference type="PROSITE" id="PS50893"/>
    </source>
</evidence>
<dbReference type="PROSITE" id="PS50929">
    <property type="entry name" value="ABC_TM1F"/>
    <property type="match status" value="2"/>
</dbReference>
<feature type="domain" description="ABC transmembrane type-1" evidence="16">
    <location>
        <begin position="730"/>
        <end position="994"/>
    </location>
</feature>
<dbReference type="GO" id="GO:0005886">
    <property type="term" value="C:plasma membrane"/>
    <property type="evidence" value="ECO:0007669"/>
    <property type="project" value="UniProtKB-SubCell"/>
</dbReference>
<feature type="domain" description="ABC transporter" evidence="15">
    <location>
        <begin position="1030"/>
        <end position="1264"/>
    </location>
</feature>
<dbReference type="PROSITE" id="PS50893">
    <property type="entry name" value="ABC_TRANSPORTER_2"/>
    <property type="match status" value="2"/>
</dbReference>
<dbReference type="RefSeq" id="XP_001745094.1">
    <property type="nucleotide sequence ID" value="XM_001745042.1"/>
</dbReference>
<dbReference type="GO" id="GO:0005524">
    <property type="term" value="F:ATP binding"/>
    <property type="evidence" value="ECO:0007669"/>
    <property type="project" value="UniProtKB-KW"/>
</dbReference>
<dbReference type="FunFam" id="1.20.1560.10:FF:000001">
    <property type="entry name" value="ATP-binding cassette subfamily C member 1"/>
    <property type="match status" value="1"/>
</dbReference>
<dbReference type="Pfam" id="PF00664">
    <property type="entry name" value="ABC_membrane"/>
    <property type="match status" value="2"/>
</dbReference>
<evidence type="ECO:0000256" key="10">
    <source>
        <dbReference type="ARBA" id="ARBA00022840"/>
    </source>
</evidence>
<dbReference type="GeneID" id="5890145"/>
<dbReference type="InterPro" id="IPR003439">
    <property type="entry name" value="ABC_transporter-like_ATP-bd"/>
</dbReference>
<evidence type="ECO:0000313" key="18">
    <source>
        <dbReference type="Proteomes" id="UP000001357"/>
    </source>
</evidence>
<evidence type="ECO:0000256" key="6">
    <source>
        <dbReference type="ARBA" id="ARBA00022554"/>
    </source>
</evidence>
<dbReference type="CDD" id="cd18603">
    <property type="entry name" value="ABC_6TM_MRP1_2_3_6_D2_like"/>
    <property type="match status" value="1"/>
</dbReference>
<dbReference type="NCBIfam" id="TIGR00957">
    <property type="entry name" value="MRP_assoc_pro"/>
    <property type="match status" value="1"/>
</dbReference>
<protein>
    <submittedName>
        <fullName evidence="17">Uncharacterized protein</fullName>
    </submittedName>
</protein>
<dbReference type="OMA" id="CFETGMR"/>
<dbReference type="InterPro" id="IPR036640">
    <property type="entry name" value="ABC1_TM_sf"/>
</dbReference>
<evidence type="ECO:0000256" key="8">
    <source>
        <dbReference type="ARBA" id="ARBA00022737"/>
    </source>
</evidence>
<dbReference type="PANTHER" id="PTHR24223:SF443">
    <property type="entry name" value="MULTIDRUG-RESISTANCE LIKE PROTEIN 1, ISOFORM I"/>
    <property type="match status" value="1"/>
</dbReference>
<feature type="transmembrane region" description="Helical" evidence="14">
    <location>
        <begin position="301"/>
        <end position="326"/>
    </location>
</feature>
<dbReference type="InterPro" id="IPR027417">
    <property type="entry name" value="P-loop_NTPase"/>
</dbReference>
<dbReference type="FunFam" id="3.40.50.300:FF:000074">
    <property type="entry name" value="Multidrug resistance-associated protein 5 isoform 1"/>
    <property type="match status" value="1"/>
</dbReference>
<dbReference type="InterPro" id="IPR017871">
    <property type="entry name" value="ABC_transporter-like_CS"/>
</dbReference>
<feature type="transmembrane region" description="Helical" evidence="14">
    <location>
        <begin position="158"/>
        <end position="180"/>
    </location>
</feature>
<feature type="transmembrane region" description="Helical" evidence="14">
    <location>
        <begin position="28"/>
        <end position="51"/>
    </location>
</feature>
<dbReference type="Proteomes" id="UP000001357">
    <property type="component" value="Unassembled WGS sequence"/>
</dbReference>
<evidence type="ECO:0000256" key="7">
    <source>
        <dbReference type="ARBA" id="ARBA00022692"/>
    </source>
</evidence>
<feature type="compositionally biased region" description="Polar residues" evidence="13">
    <location>
        <begin position="623"/>
        <end position="640"/>
    </location>
</feature>
<evidence type="ECO:0000256" key="14">
    <source>
        <dbReference type="SAM" id="Phobius"/>
    </source>
</evidence>